<dbReference type="AlphaFoldDB" id="A0A7K2IRM0"/>
<feature type="transmembrane region" description="Helical" evidence="1">
    <location>
        <begin position="138"/>
        <end position="157"/>
    </location>
</feature>
<proteinExistence type="predicted"/>
<dbReference type="RefSeq" id="WP_161110776.1">
    <property type="nucleotide sequence ID" value="NZ_JBEXQO010000019.1"/>
</dbReference>
<evidence type="ECO:0008006" key="4">
    <source>
        <dbReference type="Google" id="ProtNLM"/>
    </source>
</evidence>
<protein>
    <recommendedName>
        <fullName evidence="4">DUF1648 domain-containing protein</fullName>
    </recommendedName>
</protein>
<feature type="transmembrane region" description="Helical" evidence="1">
    <location>
        <begin position="103"/>
        <end position="126"/>
    </location>
</feature>
<keyword evidence="1" id="KW-0472">Membrane</keyword>
<accession>A0A7K2IRM0</accession>
<dbReference type="Proteomes" id="UP000467124">
    <property type="component" value="Unassembled WGS sequence"/>
</dbReference>
<comment type="caution">
    <text evidence="2">The sequence shown here is derived from an EMBL/GenBank/DDBJ whole genome shotgun (WGS) entry which is preliminary data.</text>
</comment>
<name>A0A7K2IRM0_9ACTN</name>
<feature type="transmembrane region" description="Helical" evidence="1">
    <location>
        <begin position="14"/>
        <end position="35"/>
    </location>
</feature>
<gene>
    <name evidence="2" type="ORF">GTW20_09630</name>
</gene>
<sequence length="235" mass="24929">MGGRTSGRIPLPRWGTLGTLATVVFMVAVSIHLYPGLPARVDSAEYDILRGSSDLPGWAVASILPAVTLTMVAVFSLVSVVGDRFHRALETPTPWSTRSLRRVVDLFSLLLALLLAALHVVTLYEVAGGGPSLPTDRIVALTLAAFLVGMGAIAPLLRAERPEETPAARWWEQARGWVGAFIALVGVATGVMGLVLPDPTVAAYTVMLMGPAILVGCAVPFVGDREWKKEPRSGP</sequence>
<reference evidence="2 3" key="1">
    <citation type="journal article" date="2019" name="Nat. Commun.">
        <title>The antimicrobial potential of Streptomyces from insect microbiomes.</title>
        <authorList>
            <person name="Chevrette M.G."/>
            <person name="Carlson C.M."/>
            <person name="Ortega H.E."/>
            <person name="Thomas C."/>
            <person name="Ananiev G.E."/>
            <person name="Barns K.J."/>
            <person name="Book A.J."/>
            <person name="Cagnazzo J."/>
            <person name="Carlos C."/>
            <person name="Flanigan W."/>
            <person name="Grubbs K.J."/>
            <person name="Horn H.A."/>
            <person name="Hoffmann F.M."/>
            <person name="Klassen J.L."/>
            <person name="Knack J.J."/>
            <person name="Lewin G.R."/>
            <person name="McDonald B.R."/>
            <person name="Muller L."/>
            <person name="Melo W.G.P."/>
            <person name="Pinto-Tomas A.A."/>
            <person name="Schmitz A."/>
            <person name="Wendt-Pienkowski E."/>
            <person name="Wildman S."/>
            <person name="Zhao M."/>
            <person name="Zhang F."/>
            <person name="Bugni T.S."/>
            <person name="Andes D.R."/>
            <person name="Pupo M.T."/>
            <person name="Currie C.R."/>
        </authorList>
    </citation>
    <scope>NUCLEOTIDE SEQUENCE [LARGE SCALE GENOMIC DNA]</scope>
    <source>
        <strain evidence="2 3">SID5840</strain>
    </source>
</reference>
<evidence type="ECO:0000313" key="3">
    <source>
        <dbReference type="Proteomes" id="UP000467124"/>
    </source>
</evidence>
<evidence type="ECO:0000313" key="2">
    <source>
        <dbReference type="EMBL" id="MYR32526.1"/>
    </source>
</evidence>
<evidence type="ECO:0000256" key="1">
    <source>
        <dbReference type="SAM" id="Phobius"/>
    </source>
</evidence>
<dbReference type="EMBL" id="WWHY01000001">
    <property type="protein sequence ID" value="MYR32526.1"/>
    <property type="molecule type" value="Genomic_DNA"/>
</dbReference>
<keyword evidence="1" id="KW-0812">Transmembrane</keyword>
<organism evidence="2 3">
    <name type="scientific">Nocardiopsis alba</name>
    <dbReference type="NCBI Taxonomy" id="53437"/>
    <lineage>
        <taxon>Bacteria</taxon>
        <taxon>Bacillati</taxon>
        <taxon>Actinomycetota</taxon>
        <taxon>Actinomycetes</taxon>
        <taxon>Streptosporangiales</taxon>
        <taxon>Nocardiopsidaceae</taxon>
        <taxon>Nocardiopsis</taxon>
    </lineage>
</organism>
<keyword evidence="1" id="KW-1133">Transmembrane helix</keyword>
<feature type="transmembrane region" description="Helical" evidence="1">
    <location>
        <begin position="55"/>
        <end position="82"/>
    </location>
</feature>
<feature type="transmembrane region" description="Helical" evidence="1">
    <location>
        <begin position="202"/>
        <end position="223"/>
    </location>
</feature>
<feature type="transmembrane region" description="Helical" evidence="1">
    <location>
        <begin position="177"/>
        <end position="196"/>
    </location>
</feature>